<accession>A0ABV3ZFZ3</accession>
<evidence type="ECO:0000313" key="1">
    <source>
        <dbReference type="EMBL" id="MEX6687408.1"/>
    </source>
</evidence>
<reference evidence="1 2" key="1">
    <citation type="submission" date="2023-07" db="EMBL/GenBank/DDBJ databases">
        <authorList>
            <person name="Lian W.-H."/>
        </authorList>
    </citation>
    <scope>NUCLEOTIDE SEQUENCE [LARGE SCALE GENOMIC DNA]</scope>
    <source>
        <strain evidence="1 2">SYSU DXS3180</strain>
    </source>
</reference>
<dbReference type="InterPro" id="IPR013321">
    <property type="entry name" value="Arc_rbn_hlx_hlx"/>
</dbReference>
<gene>
    <name evidence="1" type="ORF">QTN47_07905</name>
</gene>
<comment type="caution">
    <text evidence="1">The sequence shown here is derived from an EMBL/GenBank/DDBJ whole genome shotgun (WGS) entry which is preliminary data.</text>
</comment>
<keyword evidence="2" id="KW-1185">Reference proteome</keyword>
<dbReference type="InterPro" id="IPR010985">
    <property type="entry name" value="Ribbon_hlx_hlx"/>
</dbReference>
<organism evidence="1 2">
    <name type="scientific">Danxiaibacter flavus</name>
    <dbReference type="NCBI Taxonomy" id="3049108"/>
    <lineage>
        <taxon>Bacteria</taxon>
        <taxon>Pseudomonadati</taxon>
        <taxon>Bacteroidota</taxon>
        <taxon>Chitinophagia</taxon>
        <taxon>Chitinophagales</taxon>
        <taxon>Chitinophagaceae</taxon>
        <taxon>Danxiaibacter</taxon>
    </lineage>
</organism>
<dbReference type="SUPFAM" id="SSF47598">
    <property type="entry name" value="Ribbon-helix-helix"/>
    <property type="match status" value="1"/>
</dbReference>
<evidence type="ECO:0008006" key="3">
    <source>
        <dbReference type="Google" id="ProtNLM"/>
    </source>
</evidence>
<dbReference type="RefSeq" id="WP_369328813.1">
    <property type="nucleotide sequence ID" value="NZ_JAULBC010000002.1"/>
</dbReference>
<name>A0ABV3ZFZ3_9BACT</name>
<evidence type="ECO:0000313" key="2">
    <source>
        <dbReference type="Proteomes" id="UP001560573"/>
    </source>
</evidence>
<sequence>MSQSKKTFVLRIDEETFSTLEKWAADEFRSVNGQLEWLIDKALKEAGRKTAAPKNQTKNKKEQ</sequence>
<dbReference type="Gene3D" id="1.10.1220.10">
    <property type="entry name" value="Met repressor-like"/>
    <property type="match status" value="1"/>
</dbReference>
<protein>
    <recommendedName>
        <fullName evidence="3">Arc family DNA binding domain-containing protein</fullName>
    </recommendedName>
</protein>
<dbReference type="EMBL" id="JAULBC010000002">
    <property type="protein sequence ID" value="MEX6687408.1"/>
    <property type="molecule type" value="Genomic_DNA"/>
</dbReference>
<dbReference type="Proteomes" id="UP001560573">
    <property type="component" value="Unassembled WGS sequence"/>
</dbReference>
<proteinExistence type="predicted"/>